<keyword evidence="1" id="KW-0472">Membrane</keyword>
<accession>A0ABW8PU65</accession>
<organism evidence="2 3">
    <name type="scientific">Marinospirillum alkalitolerans</name>
    <dbReference type="NCBI Taxonomy" id="3123374"/>
    <lineage>
        <taxon>Bacteria</taxon>
        <taxon>Pseudomonadati</taxon>
        <taxon>Pseudomonadota</taxon>
        <taxon>Gammaproteobacteria</taxon>
        <taxon>Oceanospirillales</taxon>
        <taxon>Oceanospirillaceae</taxon>
        <taxon>Marinospirillum</taxon>
    </lineage>
</organism>
<sequence>MSASEEEKNRSMALVASVLFIIAFVVVAFMFFQKFMINPQLIQLREGHRDELYCQMVLRYMETDGREGWRDYRGIFYKDCIRQ</sequence>
<evidence type="ECO:0000313" key="3">
    <source>
        <dbReference type="Proteomes" id="UP001621714"/>
    </source>
</evidence>
<dbReference type="RefSeq" id="WP_405335765.1">
    <property type="nucleotide sequence ID" value="NZ_JBANFI010000001.1"/>
</dbReference>
<name>A0ABW8PU65_9GAMM</name>
<dbReference type="Proteomes" id="UP001621714">
    <property type="component" value="Unassembled WGS sequence"/>
</dbReference>
<evidence type="ECO:0000313" key="2">
    <source>
        <dbReference type="EMBL" id="MFK7159444.1"/>
    </source>
</evidence>
<dbReference type="EMBL" id="JBANFI010000001">
    <property type="protein sequence ID" value="MFK7159444.1"/>
    <property type="molecule type" value="Genomic_DNA"/>
</dbReference>
<protein>
    <submittedName>
        <fullName evidence="2">Uncharacterized protein</fullName>
    </submittedName>
</protein>
<gene>
    <name evidence="2" type="ORF">V6U78_00145</name>
</gene>
<feature type="transmembrane region" description="Helical" evidence="1">
    <location>
        <begin position="12"/>
        <end position="32"/>
    </location>
</feature>
<reference evidence="2 3" key="1">
    <citation type="submission" date="2024-02" db="EMBL/GenBank/DDBJ databases">
        <title>Marinospirillum sp. MEB 164 isolated from Lonar lake sediment.</title>
        <authorList>
            <person name="Joshi A."/>
            <person name="Thite S."/>
        </authorList>
    </citation>
    <scope>NUCLEOTIDE SEQUENCE [LARGE SCALE GENOMIC DNA]</scope>
    <source>
        <strain evidence="2 3">MEB164</strain>
    </source>
</reference>
<keyword evidence="1" id="KW-1133">Transmembrane helix</keyword>
<evidence type="ECO:0000256" key="1">
    <source>
        <dbReference type="SAM" id="Phobius"/>
    </source>
</evidence>
<comment type="caution">
    <text evidence="2">The sequence shown here is derived from an EMBL/GenBank/DDBJ whole genome shotgun (WGS) entry which is preliminary data.</text>
</comment>
<keyword evidence="3" id="KW-1185">Reference proteome</keyword>
<keyword evidence="1" id="KW-0812">Transmembrane</keyword>
<proteinExistence type="predicted"/>